<dbReference type="SUPFAM" id="SSF55729">
    <property type="entry name" value="Acyl-CoA N-acyltransferases (Nat)"/>
    <property type="match status" value="1"/>
</dbReference>
<keyword evidence="3" id="KW-1185">Reference proteome</keyword>
<gene>
    <name evidence="2" type="ORF">ACFFLM_09570</name>
</gene>
<evidence type="ECO:0000313" key="2">
    <source>
        <dbReference type="EMBL" id="MFB9992208.1"/>
    </source>
</evidence>
<keyword evidence="2" id="KW-0808">Transferase</keyword>
<accession>A0ABV6AXG4</accession>
<comment type="caution">
    <text evidence="2">The sequence shown here is derived from an EMBL/GenBank/DDBJ whole genome shotgun (WGS) entry which is preliminary data.</text>
</comment>
<feature type="domain" description="N-acetyltransferase" evidence="1">
    <location>
        <begin position="16"/>
        <end position="179"/>
    </location>
</feature>
<dbReference type="EC" id="2.3.-.-" evidence="2"/>
<dbReference type="EMBL" id="JBHLYR010000031">
    <property type="protein sequence ID" value="MFB9992208.1"/>
    <property type="molecule type" value="Genomic_DNA"/>
</dbReference>
<proteinExistence type="predicted"/>
<dbReference type="InterPro" id="IPR000182">
    <property type="entry name" value="GNAT_dom"/>
</dbReference>
<keyword evidence="2" id="KW-0012">Acyltransferase</keyword>
<dbReference type="PANTHER" id="PTHR43415">
    <property type="entry name" value="SPERMIDINE N(1)-ACETYLTRANSFERASE"/>
    <property type="match status" value="1"/>
</dbReference>
<dbReference type="PROSITE" id="PS51186">
    <property type="entry name" value="GNAT"/>
    <property type="match status" value="1"/>
</dbReference>
<organism evidence="2 3">
    <name type="scientific">Deinococcus oregonensis</name>
    <dbReference type="NCBI Taxonomy" id="1805970"/>
    <lineage>
        <taxon>Bacteria</taxon>
        <taxon>Thermotogati</taxon>
        <taxon>Deinococcota</taxon>
        <taxon>Deinococci</taxon>
        <taxon>Deinococcales</taxon>
        <taxon>Deinococcaceae</taxon>
        <taxon>Deinococcus</taxon>
    </lineage>
</organism>
<dbReference type="Gene3D" id="3.40.630.30">
    <property type="match status" value="1"/>
</dbReference>
<evidence type="ECO:0000313" key="3">
    <source>
        <dbReference type="Proteomes" id="UP001589733"/>
    </source>
</evidence>
<sequence>MTLPPSLSDPALSDKVSIRGRRPRDLPTLRRWLADPEAAWRRWDAPYFHAASTTAVMQAYVDQLASRPPDPDERVIDLGGVCVGMVNRSEEAPAGGGWWDLGILVYDPAHWGRGVGTRALGLWVTATFEETNAHVVTFTTWSGNERMIRAALRLGFREAGRVREARVIEGRRYDSVRLDMLCADWERAQRETSVP</sequence>
<dbReference type="RefSeq" id="WP_380008657.1">
    <property type="nucleotide sequence ID" value="NZ_JBHLYR010000031.1"/>
</dbReference>
<dbReference type="GO" id="GO:0016746">
    <property type="term" value="F:acyltransferase activity"/>
    <property type="evidence" value="ECO:0007669"/>
    <property type="project" value="UniProtKB-KW"/>
</dbReference>
<protein>
    <submittedName>
        <fullName evidence="2">GNAT family N-acetyltransferase</fullName>
        <ecNumber evidence="2">2.3.-.-</ecNumber>
    </submittedName>
</protein>
<name>A0ABV6AXG4_9DEIO</name>
<dbReference type="InterPro" id="IPR016181">
    <property type="entry name" value="Acyl_CoA_acyltransferase"/>
</dbReference>
<dbReference type="PANTHER" id="PTHR43415:SF4">
    <property type="entry name" value="N-ACETYLTRANSFERASE DOMAIN-CONTAINING PROTEIN"/>
    <property type="match status" value="1"/>
</dbReference>
<dbReference type="Proteomes" id="UP001589733">
    <property type="component" value="Unassembled WGS sequence"/>
</dbReference>
<evidence type="ECO:0000259" key="1">
    <source>
        <dbReference type="PROSITE" id="PS51186"/>
    </source>
</evidence>
<reference evidence="2 3" key="1">
    <citation type="submission" date="2024-09" db="EMBL/GenBank/DDBJ databases">
        <authorList>
            <person name="Sun Q."/>
            <person name="Mori K."/>
        </authorList>
    </citation>
    <scope>NUCLEOTIDE SEQUENCE [LARGE SCALE GENOMIC DNA]</scope>
    <source>
        <strain evidence="2 3">JCM 13503</strain>
    </source>
</reference>
<dbReference type="Pfam" id="PF13302">
    <property type="entry name" value="Acetyltransf_3"/>
    <property type="match status" value="1"/>
</dbReference>